<organism evidence="2 3">
    <name type="scientific">Candidatus Cryosericum terrychapinii</name>
    <dbReference type="NCBI Taxonomy" id="2290919"/>
    <lineage>
        <taxon>Bacteria</taxon>
        <taxon>Pseudomonadati</taxon>
        <taxon>Caldisericota/Cryosericota group</taxon>
        <taxon>Candidatus Cryosericota</taxon>
        <taxon>Candidatus Cryosericia</taxon>
        <taxon>Candidatus Cryosericales</taxon>
        <taxon>Candidatus Cryosericaceae</taxon>
        <taxon>Candidatus Cryosericum</taxon>
    </lineage>
</organism>
<evidence type="ECO:0000313" key="2">
    <source>
        <dbReference type="EMBL" id="RIE05798.1"/>
    </source>
</evidence>
<comment type="caution">
    <text evidence="2">The sequence shown here is derived from an EMBL/GenBank/DDBJ whole genome shotgun (WGS) entry which is preliminary data.</text>
</comment>
<name>A0A398CZ50_9BACT</name>
<sequence>MQTDDRDIEQLLETTDWEPAEDHARTEASLARLIARLNQRRHRMHIVARTSCALAIVVLVMVTGTVWYRWTRPMVTAVHETQTIPAGVVRLVPVAADSAPSALQRALASLTGRDPRGLLTSVREVAGTGLLRAELAGGTGHLLLLPGHGIVGIVASSSQSSSLTEGVVRIAPRDARTLTAQDLATGEEIASRDASVAALGRVVEAHPMTAAVYQRVTPYPGGQQQKSAFMYDPTTLYLSSGYVLLRRVVTVPIETTGSHTASLSAVVDIDAQRIIAIVDTTSISGVILTDDPGLQVVLSEP</sequence>
<accession>A0A398CZ50</accession>
<dbReference type="RefSeq" id="WP_119089293.1">
    <property type="nucleotide sequence ID" value="NZ_QXIS01000032.1"/>
</dbReference>
<keyword evidence="3" id="KW-1185">Reference proteome</keyword>
<keyword evidence="1" id="KW-0812">Transmembrane</keyword>
<keyword evidence="1" id="KW-0472">Membrane</keyword>
<keyword evidence="1" id="KW-1133">Transmembrane helix</keyword>
<gene>
    <name evidence="2" type="ORF">SMC7_05205</name>
</gene>
<evidence type="ECO:0000313" key="3">
    <source>
        <dbReference type="Proteomes" id="UP000266328"/>
    </source>
</evidence>
<dbReference type="Proteomes" id="UP000266328">
    <property type="component" value="Unassembled WGS sequence"/>
</dbReference>
<proteinExistence type="predicted"/>
<dbReference type="AlphaFoldDB" id="A0A398CZ50"/>
<evidence type="ECO:0000256" key="1">
    <source>
        <dbReference type="SAM" id="Phobius"/>
    </source>
</evidence>
<dbReference type="OrthoDB" id="9901770at2"/>
<dbReference type="EMBL" id="QXIS01000032">
    <property type="protein sequence ID" value="RIE05798.1"/>
    <property type="molecule type" value="Genomic_DNA"/>
</dbReference>
<feature type="transmembrane region" description="Helical" evidence="1">
    <location>
        <begin position="46"/>
        <end position="70"/>
    </location>
</feature>
<protein>
    <submittedName>
        <fullName evidence="2">Uncharacterized protein</fullName>
    </submittedName>
</protein>
<reference evidence="2 3" key="1">
    <citation type="submission" date="2018-09" db="EMBL/GenBank/DDBJ databases">
        <title>Discovery and Ecogenomic Context for Candidatus Cryosericales, a Global Caldiserica Order Active in Thawing Permafrost.</title>
        <authorList>
            <person name="Martinez M.A."/>
            <person name="Woodcroft B.J."/>
            <person name="Ignacio Espinoza J.C."/>
            <person name="Zayed A."/>
            <person name="Singleton C.M."/>
            <person name="Boyd J."/>
            <person name="Li Y.-F."/>
            <person name="Purvine S."/>
            <person name="Maughan H."/>
            <person name="Hodgkins S.B."/>
            <person name="Anderson D."/>
            <person name="Sederholm M."/>
            <person name="Temperton B."/>
            <person name="Saleska S.R."/>
            <person name="Tyson G.W."/>
            <person name="Rich V.I."/>
        </authorList>
    </citation>
    <scope>NUCLEOTIDE SEQUENCE [LARGE SCALE GENOMIC DNA]</scope>
    <source>
        <strain evidence="2 3">SMC7</strain>
    </source>
</reference>